<keyword evidence="2" id="KW-1185">Reference proteome</keyword>
<name>A0A2I0KU35_PUNGR</name>
<gene>
    <name evidence="1" type="ORF">CRG98_007654</name>
</gene>
<evidence type="ECO:0000313" key="1">
    <source>
        <dbReference type="EMBL" id="PKI71971.1"/>
    </source>
</evidence>
<dbReference type="AlphaFoldDB" id="A0A2I0KU35"/>
<dbReference type="EMBL" id="PGOL01000346">
    <property type="protein sequence ID" value="PKI71971.1"/>
    <property type="molecule type" value="Genomic_DNA"/>
</dbReference>
<accession>A0A2I0KU35</accession>
<reference evidence="1 2" key="1">
    <citation type="submission" date="2017-11" db="EMBL/GenBank/DDBJ databases">
        <title>De-novo sequencing of pomegranate (Punica granatum L.) genome.</title>
        <authorList>
            <person name="Akparov Z."/>
            <person name="Amiraslanov A."/>
            <person name="Hajiyeva S."/>
            <person name="Abbasov M."/>
            <person name="Kaur K."/>
            <person name="Hamwieh A."/>
            <person name="Solovyev V."/>
            <person name="Salamov A."/>
            <person name="Braich B."/>
            <person name="Kosarev P."/>
            <person name="Mahmoud A."/>
            <person name="Hajiyev E."/>
            <person name="Babayeva S."/>
            <person name="Izzatullayeva V."/>
            <person name="Mammadov A."/>
            <person name="Mammadov A."/>
            <person name="Sharifova S."/>
            <person name="Ojaghi J."/>
            <person name="Eynullazada K."/>
            <person name="Bayramov B."/>
            <person name="Abdulazimova A."/>
            <person name="Shahmuradov I."/>
        </authorList>
    </citation>
    <scope>NUCLEOTIDE SEQUENCE [LARGE SCALE GENOMIC DNA]</scope>
    <source>
        <strain evidence="2">cv. AG2017</strain>
        <tissue evidence="1">Leaf</tissue>
    </source>
</reference>
<comment type="caution">
    <text evidence="1">The sequence shown here is derived from an EMBL/GenBank/DDBJ whole genome shotgun (WGS) entry which is preliminary data.</text>
</comment>
<organism evidence="1 2">
    <name type="scientific">Punica granatum</name>
    <name type="common">Pomegranate</name>
    <dbReference type="NCBI Taxonomy" id="22663"/>
    <lineage>
        <taxon>Eukaryota</taxon>
        <taxon>Viridiplantae</taxon>
        <taxon>Streptophyta</taxon>
        <taxon>Embryophyta</taxon>
        <taxon>Tracheophyta</taxon>
        <taxon>Spermatophyta</taxon>
        <taxon>Magnoliopsida</taxon>
        <taxon>eudicotyledons</taxon>
        <taxon>Gunneridae</taxon>
        <taxon>Pentapetalae</taxon>
        <taxon>rosids</taxon>
        <taxon>malvids</taxon>
        <taxon>Myrtales</taxon>
        <taxon>Lythraceae</taxon>
        <taxon>Punica</taxon>
    </lineage>
</organism>
<protein>
    <submittedName>
        <fullName evidence="1">Uncharacterized protein</fullName>
    </submittedName>
</protein>
<proteinExistence type="predicted"/>
<sequence>MRCCAWGTLNSGNLVITTLEWSDRDWGLHKHTFLDCGLACATVLGKARGAGSHENRRVEQARGPKELIGHLWDCSNAHLSVRKGANWPGRRRASAPRVCAQVRWRHARTTLKEALSCVGGRARLHEETRAQSRDDAWLRGVSEKLGLLKKVDRSSGHGSPCRGGRMKVAVGLPAKEVLTHLYVDLPSHSEFERAQPRKALVLGEGPAEISILECMCASSSPLPKPLQGGVRSSELSIVSLQLGADLGEFPHSVASWSGPGELTDYVETRAGG</sequence>
<evidence type="ECO:0000313" key="2">
    <source>
        <dbReference type="Proteomes" id="UP000233551"/>
    </source>
</evidence>
<dbReference type="Proteomes" id="UP000233551">
    <property type="component" value="Unassembled WGS sequence"/>
</dbReference>